<sequence>MILSHARLPIPPLRHEFKEGKTYLFLIFYYISRESQILGVVLKTSWRKLMKDEYYRDYLDIVRSFRQYLEKRKEKGVKAVSSENEDSQELLEKLFHSIQRCRKCPLYKFRTNPVLGRGNPKARIMLIGEAPGREEDLQGKPFVGAAGRLLGEDLRKAEIPEEDIYIANVLKCRPPRNRDPSPEEIKACFPFLLEQIRIVNPRVICTLGKFATQTLLNTKQSILRLRGKVLSYQGKIPLIPTFHPAACIYRPDWRKFFLQDLCLVREQLSRRKGT</sequence>
<keyword evidence="10" id="KW-0411">Iron-sulfur</keyword>
<gene>
    <name evidence="13" type="ORF">DRJ00_09115</name>
</gene>
<dbReference type="Pfam" id="PF03167">
    <property type="entry name" value="UDG"/>
    <property type="match status" value="1"/>
</dbReference>
<keyword evidence="7" id="KW-0227">DNA damage</keyword>
<evidence type="ECO:0000256" key="6">
    <source>
        <dbReference type="ARBA" id="ARBA00022723"/>
    </source>
</evidence>
<keyword evidence="8" id="KW-0378">Hydrolase</keyword>
<proteinExistence type="inferred from homology"/>
<dbReference type="InterPro" id="IPR005273">
    <property type="entry name" value="Ura-DNA_glyco_family4"/>
</dbReference>
<evidence type="ECO:0000259" key="12">
    <source>
        <dbReference type="SMART" id="SM00986"/>
    </source>
</evidence>
<accession>A0A497E430</accession>
<evidence type="ECO:0000256" key="9">
    <source>
        <dbReference type="ARBA" id="ARBA00023004"/>
    </source>
</evidence>
<dbReference type="CDD" id="cd10030">
    <property type="entry name" value="UDG-F4_TTUDGA_SPO1dp_like"/>
    <property type="match status" value="1"/>
</dbReference>
<dbReference type="EC" id="3.2.2.27" evidence="3"/>
<dbReference type="InterPro" id="IPR036895">
    <property type="entry name" value="Uracil-DNA_glycosylase-like_sf"/>
</dbReference>
<comment type="similarity">
    <text evidence="2">Belongs to the uracil-DNA glycosylase (UDG) superfamily. Type 4 (UDGa) family.</text>
</comment>
<evidence type="ECO:0000256" key="7">
    <source>
        <dbReference type="ARBA" id="ARBA00022763"/>
    </source>
</evidence>
<dbReference type="SMART" id="SM00986">
    <property type="entry name" value="UDG"/>
    <property type="match status" value="1"/>
</dbReference>
<dbReference type="GO" id="GO:0051539">
    <property type="term" value="F:4 iron, 4 sulfur cluster binding"/>
    <property type="evidence" value="ECO:0007669"/>
    <property type="project" value="UniProtKB-KW"/>
</dbReference>
<evidence type="ECO:0000256" key="5">
    <source>
        <dbReference type="ARBA" id="ARBA00022485"/>
    </source>
</evidence>
<dbReference type="SUPFAM" id="SSF52141">
    <property type="entry name" value="Uracil-DNA glycosylase-like"/>
    <property type="match status" value="1"/>
</dbReference>
<dbReference type="PANTHER" id="PTHR33693">
    <property type="entry name" value="TYPE-5 URACIL-DNA GLYCOSYLASE"/>
    <property type="match status" value="1"/>
</dbReference>
<organism evidence="13 14">
    <name type="scientific">Aerophobetes bacterium</name>
    <dbReference type="NCBI Taxonomy" id="2030807"/>
    <lineage>
        <taxon>Bacteria</taxon>
        <taxon>Candidatus Aerophobota</taxon>
    </lineage>
</organism>
<keyword evidence="11" id="KW-0234">DNA repair</keyword>
<evidence type="ECO:0000313" key="13">
    <source>
        <dbReference type="EMBL" id="RLE06833.1"/>
    </source>
</evidence>
<dbReference type="InterPro" id="IPR005122">
    <property type="entry name" value="Uracil-DNA_glycosylase-like"/>
</dbReference>
<dbReference type="NCBIfam" id="TIGR00758">
    <property type="entry name" value="UDG_fam4"/>
    <property type="match status" value="1"/>
</dbReference>
<dbReference type="InterPro" id="IPR051536">
    <property type="entry name" value="UDG_Type-4/5"/>
</dbReference>
<dbReference type="GO" id="GO:0004844">
    <property type="term" value="F:uracil DNA N-glycosylase activity"/>
    <property type="evidence" value="ECO:0007669"/>
    <property type="project" value="UniProtKB-EC"/>
</dbReference>
<keyword evidence="9" id="KW-0408">Iron</keyword>
<dbReference type="PANTHER" id="PTHR33693:SF1">
    <property type="entry name" value="TYPE-4 URACIL-DNA GLYCOSYLASE"/>
    <property type="match status" value="1"/>
</dbReference>
<evidence type="ECO:0000256" key="3">
    <source>
        <dbReference type="ARBA" id="ARBA00012030"/>
    </source>
</evidence>
<dbReference type="EMBL" id="QMPZ01000221">
    <property type="protein sequence ID" value="RLE06833.1"/>
    <property type="molecule type" value="Genomic_DNA"/>
</dbReference>
<name>A0A497E430_UNCAE</name>
<dbReference type="GO" id="GO:0046872">
    <property type="term" value="F:metal ion binding"/>
    <property type="evidence" value="ECO:0007669"/>
    <property type="project" value="UniProtKB-KW"/>
</dbReference>
<reference evidence="13 14" key="1">
    <citation type="submission" date="2018-06" db="EMBL/GenBank/DDBJ databases">
        <title>Extensive metabolic versatility and redundancy in microbially diverse, dynamic hydrothermal sediments.</title>
        <authorList>
            <person name="Dombrowski N."/>
            <person name="Teske A."/>
            <person name="Baker B.J."/>
        </authorList>
    </citation>
    <scope>NUCLEOTIDE SEQUENCE [LARGE SCALE GENOMIC DNA]</scope>
    <source>
        <strain evidence="13">B47_G16</strain>
    </source>
</reference>
<keyword evidence="6" id="KW-0479">Metal-binding</keyword>
<dbReference type="GO" id="GO:0006281">
    <property type="term" value="P:DNA repair"/>
    <property type="evidence" value="ECO:0007669"/>
    <property type="project" value="UniProtKB-KW"/>
</dbReference>
<protein>
    <recommendedName>
        <fullName evidence="4">Type-4 uracil-DNA glycosylase</fullName>
        <ecNumber evidence="3">3.2.2.27</ecNumber>
    </recommendedName>
</protein>
<feature type="domain" description="Uracil-DNA glycosylase-like" evidence="12">
    <location>
        <begin position="115"/>
        <end position="262"/>
    </location>
</feature>
<dbReference type="Proteomes" id="UP000279422">
    <property type="component" value="Unassembled WGS sequence"/>
</dbReference>
<evidence type="ECO:0000256" key="11">
    <source>
        <dbReference type="ARBA" id="ARBA00023204"/>
    </source>
</evidence>
<keyword evidence="5" id="KW-0004">4Fe-4S</keyword>
<evidence type="ECO:0000256" key="4">
    <source>
        <dbReference type="ARBA" id="ARBA00019403"/>
    </source>
</evidence>
<dbReference type="Gene3D" id="3.40.470.10">
    <property type="entry name" value="Uracil-DNA glycosylase-like domain"/>
    <property type="match status" value="1"/>
</dbReference>
<dbReference type="SMART" id="SM00987">
    <property type="entry name" value="UreE_C"/>
    <property type="match status" value="1"/>
</dbReference>
<evidence type="ECO:0000256" key="8">
    <source>
        <dbReference type="ARBA" id="ARBA00022801"/>
    </source>
</evidence>
<evidence type="ECO:0000256" key="2">
    <source>
        <dbReference type="ARBA" id="ARBA00006521"/>
    </source>
</evidence>
<dbReference type="AlphaFoldDB" id="A0A497E430"/>
<evidence type="ECO:0000313" key="14">
    <source>
        <dbReference type="Proteomes" id="UP000279422"/>
    </source>
</evidence>
<evidence type="ECO:0000256" key="10">
    <source>
        <dbReference type="ARBA" id="ARBA00023014"/>
    </source>
</evidence>
<evidence type="ECO:0000256" key="1">
    <source>
        <dbReference type="ARBA" id="ARBA00001400"/>
    </source>
</evidence>
<comment type="catalytic activity">
    <reaction evidence="1">
        <text>Hydrolyzes single-stranded DNA or mismatched double-stranded DNA and polynucleotides, releasing free uracil.</text>
        <dbReference type="EC" id="3.2.2.27"/>
    </reaction>
</comment>
<comment type="caution">
    <text evidence="13">The sequence shown here is derived from an EMBL/GenBank/DDBJ whole genome shotgun (WGS) entry which is preliminary data.</text>
</comment>